<keyword evidence="1" id="KW-0812">Transmembrane</keyword>
<keyword evidence="1" id="KW-0472">Membrane</keyword>
<name>A0A1G1XKA1_9BACT</name>
<keyword evidence="1" id="KW-1133">Transmembrane helix</keyword>
<feature type="transmembrane region" description="Helical" evidence="1">
    <location>
        <begin position="35"/>
        <end position="60"/>
    </location>
</feature>
<evidence type="ECO:0000313" key="3">
    <source>
        <dbReference type="Proteomes" id="UP000178570"/>
    </source>
</evidence>
<protein>
    <submittedName>
        <fullName evidence="2">Uncharacterized protein</fullName>
    </submittedName>
</protein>
<accession>A0A1G1XKA1</accession>
<organism evidence="2 3">
    <name type="scientific">Candidatus Brennerbacteria bacterium RIFOXYD1_FULL_41_16</name>
    <dbReference type="NCBI Taxonomy" id="1797529"/>
    <lineage>
        <taxon>Bacteria</taxon>
        <taxon>Candidatus Brenneribacteriota</taxon>
    </lineage>
</organism>
<sequence>MKRVSLYAVTCLLALGFIASIVVGSIGYAKQSGELSFIGLILFFVSLLFSLCFGAILTAFPQLLPPGRKT</sequence>
<dbReference type="STRING" id="1797529.A2570_02465"/>
<proteinExistence type="predicted"/>
<dbReference type="Proteomes" id="UP000178570">
    <property type="component" value="Unassembled WGS sequence"/>
</dbReference>
<dbReference type="AlphaFoldDB" id="A0A1G1XKA1"/>
<evidence type="ECO:0000256" key="1">
    <source>
        <dbReference type="SAM" id="Phobius"/>
    </source>
</evidence>
<gene>
    <name evidence="2" type="ORF">A2570_02465</name>
</gene>
<feature type="transmembrane region" description="Helical" evidence="1">
    <location>
        <begin position="7"/>
        <end position="29"/>
    </location>
</feature>
<evidence type="ECO:0000313" key="2">
    <source>
        <dbReference type="EMBL" id="OGY40575.1"/>
    </source>
</evidence>
<comment type="caution">
    <text evidence="2">The sequence shown here is derived from an EMBL/GenBank/DDBJ whole genome shotgun (WGS) entry which is preliminary data.</text>
</comment>
<dbReference type="EMBL" id="MHHY01000007">
    <property type="protein sequence ID" value="OGY40575.1"/>
    <property type="molecule type" value="Genomic_DNA"/>
</dbReference>
<reference evidence="2 3" key="1">
    <citation type="journal article" date="2016" name="Nat. Commun.">
        <title>Thousands of microbial genomes shed light on interconnected biogeochemical processes in an aquifer system.</title>
        <authorList>
            <person name="Anantharaman K."/>
            <person name="Brown C.T."/>
            <person name="Hug L.A."/>
            <person name="Sharon I."/>
            <person name="Castelle C.J."/>
            <person name="Probst A.J."/>
            <person name="Thomas B.C."/>
            <person name="Singh A."/>
            <person name="Wilkins M.J."/>
            <person name="Karaoz U."/>
            <person name="Brodie E.L."/>
            <person name="Williams K.H."/>
            <person name="Hubbard S.S."/>
            <person name="Banfield J.F."/>
        </authorList>
    </citation>
    <scope>NUCLEOTIDE SEQUENCE [LARGE SCALE GENOMIC DNA]</scope>
</reference>